<accession>A0A1X0PA63</accession>
<keyword evidence="3 6" id="KW-0812">Transmembrane</keyword>
<dbReference type="PROSITE" id="PS50920">
    <property type="entry name" value="SOLCAR"/>
    <property type="match status" value="3"/>
</dbReference>
<gene>
    <name evidence="9" type="ORF">TM35_000015820</name>
</gene>
<evidence type="ECO:0000256" key="4">
    <source>
        <dbReference type="ARBA" id="ARBA00022737"/>
    </source>
</evidence>
<evidence type="ECO:0000256" key="7">
    <source>
        <dbReference type="RuleBase" id="RU000488"/>
    </source>
</evidence>
<comment type="similarity">
    <text evidence="7">Belongs to the mitochondrial carrier (TC 2.A.29) family.</text>
</comment>
<feature type="repeat" description="Solcar" evidence="6">
    <location>
        <begin position="45"/>
        <end position="140"/>
    </location>
</feature>
<dbReference type="STRING" id="67003.A0A1X0PA63"/>
<feature type="region of interest" description="Disordered" evidence="8">
    <location>
        <begin position="1"/>
        <end position="27"/>
    </location>
</feature>
<dbReference type="PANTHER" id="PTHR24089">
    <property type="entry name" value="SOLUTE CARRIER FAMILY 25"/>
    <property type="match status" value="1"/>
</dbReference>
<dbReference type="InterPro" id="IPR002067">
    <property type="entry name" value="MCP"/>
</dbReference>
<feature type="repeat" description="Solcar" evidence="6">
    <location>
        <begin position="293"/>
        <end position="382"/>
    </location>
</feature>
<evidence type="ECO:0000256" key="3">
    <source>
        <dbReference type="ARBA" id="ARBA00022692"/>
    </source>
</evidence>
<keyword evidence="4" id="KW-0677">Repeat</keyword>
<organism evidence="9 10">
    <name type="scientific">Trypanosoma theileri</name>
    <dbReference type="NCBI Taxonomy" id="67003"/>
    <lineage>
        <taxon>Eukaryota</taxon>
        <taxon>Discoba</taxon>
        <taxon>Euglenozoa</taxon>
        <taxon>Kinetoplastea</taxon>
        <taxon>Metakinetoplastina</taxon>
        <taxon>Trypanosomatida</taxon>
        <taxon>Trypanosomatidae</taxon>
        <taxon>Trypanosoma</taxon>
    </lineage>
</organism>
<evidence type="ECO:0000256" key="8">
    <source>
        <dbReference type="SAM" id="MobiDB-lite"/>
    </source>
</evidence>
<dbReference type="Pfam" id="PF00153">
    <property type="entry name" value="Mito_carr"/>
    <property type="match status" value="3"/>
</dbReference>
<dbReference type="GeneID" id="39981043"/>
<reference evidence="9 10" key="1">
    <citation type="submission" date="2017-03" db="EMBL/GenBank/DDBJ databases">
        <title>An alternative strategy for trypanosome survival in the mammalian bloodstream revealed through genome and transcriptome analysis of the ubiquitous bovine parasite Trypanosoma (Megatrypanum) theileri.</title>
        <authorList>
            <person name="Kelly S."/>
            <person name="Ivens A."/>
            <person name="Mott A."/>
            <person name="O'Neill E."/>
            <person name="Emms D."/>
            <person name="Macleod O."/>
            <person name="Voorheis P."/>
            <person name="Matthews J."/>
            <person name="Matthews K."/>
            <person name="Carrington M."/>
        </authorList>
    </citation>
    <scope>NUCLEOTIDE SEQUENCE [LARGE SCALE GENOMIC DNA]</scope>
    <source>
        <strain evidence="9">Edinburgh</strain>
    </source>
</reference>
<proteinExistence type="inferred from homology"/>
<dbReference type="GO" id="GO:0016020">
    <property type="term" value="C:membrane"/>
    <property type="evidence" value="ECO:0007669"/>
    <property type="project" value="UniProtKB-SubCell"/>
</dbReference>
<keyword evidence="5 6" id="KW-0472">Membrane</keyword>
<dbReference type="EMBL" id="NBCO01000001">
    <property type="protein sequence ID" value="ORC93705.1"/>
    <property type="molecule type" value="Genomic_DNA"/>
</dbReference>
<dbReference type="VEuPathDB" id="TriTrypDB:TM35_000015820"/>
<dbReference type="Gene3D" id="1.50.40.10">
    <property type="entry name" value="Mitochondrial carrier domain"/>
    <property type="match status" value="1"/>
</dbReference>
<dbReference type="GO" id="GO:0055085">
    <property type="term" value="P:transmembrane transport"/>
    <property type="evidence" value="ECO:0007669"/>
    <property type="project" value="InterPro"/>
</dbReference>
<evidence type="ECO:0000256" key="5">
    <source>
        <dbReference type="ARBA" id="ARBA00023136"/>
    </source>
</evidence>
<evidence type="ECO:0000256" key="1">
    <source>
        <dbReference type="ARBA" id="ARBA00004141"/>
    </source>
</evidence>
<evidence type="ECO:0000256" key="6">
    <source>
        <dbReference type="PROSITE-ProRule" id="PRU00282"/>
    </source>
</evidence>
<dbReference type="OrthoDB" id="270584at2759"/>
<feature type="repeat" description="Solcar" evidence="6">
    <location>
        <begin position="189"/>
        <end position="275"/>
    </location>
</feature>
<protein>
    <submittedName>
        <fullName evidence="9">Putative ADP,ATP carrier protein 1, mitochondrial, putative,ADP/ATP translocase 1</fullName>
    </submittedName>
</protein>
<dbReference type="SUPFAM" id="SSF103506">
    <property type="entry name" value="Mitochondrial carrier"/>
    <property type="match status" value="1"/>
</dbReference>
<keyword evidence="2 7" id="KW-0813">Transport</keyword>
<evidence type="ECO:0000313" key="10">
    <source>
        <dbReference type="Proteomes" id="UP000192257"/>
    </source>
</evidence>
<evidence type="ECO:0000313" key="9">
    <source>
        <dbReference type="EMBL" id="ORC93705.1"/>
    </source>
</evidence>
<dbReference type="InterPro" id="IPR018108">
    <property type="entry name" value="MCP_transmembrane"/>
</dbReference>
<evidence type="ECO:0000256" key="2">
    <source>
        <dbReference type="ARBA" id="ARBA00022448"/>
    </source>
</evidence>
<dbReference type="RefSeq" id="XP_028887771.1">
    <property type="nucleotide sequence ID" value="XM_029021263.1"/>
</dbReference>
<dbReference type="PRINTS" id="PR00926">
    <property type="entry name" value="MITOCARRIER"/>
</dbReference>
<comment type="subcellular location">
    <subcellularLocation>
        <location evidence="1">Membrane</location>
        <topology evidence="1">Multi-pass membrane protein</topology>
    </subcellularLocation>
</comment>
<keyword evidence="10" id="KW-1185">Reference proteome</keyword>
<name>A0A1X0PA63_9TRYP</name>
<dbReference type="AlphaFoldDB" id="A0A1X0PA63"/>
<sequence length="387" mass="43110">MQAQKLPANANPNPNVKVESNRTQNESICKDKSHEQHLLFKRDWYTTGATFFAGGFAGACSRTLTAPLDRIKIIVQEGHLVTGSEKRIPTFRSSRLIHVFNLIRADGGWRSFWRGNGINCLKAGPEFAFVFTLRRYFLSLYEDGVEEEQRRMLQREEEDANGTPTNVNRPPISVLPAPLNAYGNLIDVPRIFVNFCIGAWAGFGAQLALYPLEVVKTRIAVSKTTEFRGGIRQVVAETYQQGGIREFYRGLTPNMVGVFLYRGLEVGVYSTAQQQIMMYRMRRYGMSRHDASLSSAETAGVGMVASILAQTVSYPLNVVRTRLQTQGINGRAIKYTGMIDCFVKMVRTKGPASLFSGITANYLKAVPASSCMFVVFEGVQKILVGDD</sequence>
<dbReference type="Proteomes" id="UP000192257">
    <property type="component" value="Unassembled WGS sequence"/>
</dbReference>
<comment type="caution">
    <text evidence="9">The sequence shown here is derived from an EMBL/GenBank/DDBJ whole genome shotgun (WGS) entry which is preliminary data.</text>
</comment>
<dbReference type="InterPro" id="IPR023395">
    <property type="entry name" value="MCP_dom_sf"/>
</dbReference>